<accession>A0A3B9H0G2</accession>
<feature type="signal peptide" evidence="1">
    <location>
        <begin position="1"/>
        <end position="21"/>
    </location>
</feature>
<dbReference type="AlphaFoldDB" id="A0A3B9H0G2"/>
<organism evidence="2 3">
    <name type="scientific">Hyphomonas adhaerens</name>
    <dbReference type="NCBI Taxonomy" id="81029"/>
    <lineage>
        <taxon>Bacteria</taxon>
        <taxon>Pseudomonadati</taxon>
        <taxon>Pseudomonadota</taxon>
        <taxon>Alphaproteobacteria</taxon>
        <taxon>Hyphomonadales</taxon>
        <taxon>Hyphomonadaceae</taxon>
        <taxon>Hyphomonas</taxon>
    </lineage>
</organism>
<name>A0A3B9H0G2_9PROT</name>
<evidence type="ECO:0000313" key="2">
    <source>
        <dbReference type="EMBL" id="HAE28148.1"/>
    </source>
</evidence>
<sequence>MVIRMIMAALAAGGCVCAATAQDAGSRPDLGPDLGKLYEIRDTVCATGGEVLFLPVSNDMPARETTYAILPADNLDVISAHVVTPQQRAWLIRHGCDSPAARQQVLMDVSTVTPDSGGLDY</sequence>
<reference evidence="2 3" key="1">
    <citation type="journal article" date="2018" name="Nat. Biotechnol.">
        <title>A standardized bacterial taxonomy based on genome phylogeny substantially revises the tree of life.</title>
        <authorList>
            <person name="Parks D.H."/>
            <person name="Chuvochina M."/>
            <person name="Waite D.W."/>
            <person name="Rinke C."/>
            <person name="Skarshewski A."/>
            <person name="Chaumeil P.A."/>
            <person name="Hugenholtz P."/>
        </authorList>
    </citation>
    <scope>NUCLEOTIDE SEQUENCE [LARGE SCALE GENOMIC DNA]</scope>
    <source>
        <strain evidence="2">UBA8733</strain>
    </source>
</reference>
<dbReference type="EMBL" id="DMAN01000298">
    <property type="protein sequence ID" value="HAE28148.1"/>
    <property type="molecule type" value="Genomic_DNA"/>
</dbReference>
<keyword evidence="1" id="KW-0732">Signal</keyword>
<dbReference type="Proteomes" id="UP000259610">
    <property type="component" value="Unassembled WGS sequence"/>
</dbReference>
<evidence type="ECO:0000256" key="1">
    <source>
        <dbReference type="SAM" id="SignalP"/>
    </source>
</evidence>
<gene>
    <name evidence="2" type="ORF">DCG58_13370</name>
</gene>
<dbReference type="RefSeq" id="WP_272989800.1">
    <property type="nucleotide sequence ID" value="NZ_CAJWRG010000019.1"/>
</dbReference>
<feature type="chain" id="PRO_5017628408" evidence="1">
    <location>
        <begin position="22"/>
        <end position="121"/>
    </location>
</feature>
<proteinExistence type="predicted"/>
<protein>
    <submittedName>
        <fullName evidence="2">Uncharacterized protein</fullName>
    </submittedName>
</protein>
<evidence type="ECO:0000313" key="3">
    <source>
        <dbReference type="Proteomes" id="UP000259610"/>
    </source>
</evidence>
<comment type="caution">
    <text evidence="2">The sequence shown here is derived from an EMBL/GenBank/DDBJ whole genome shotgun (WGS) entry which is preliminary data.</text>
</comment>
<dbReference type="PROSITE" id="PS51257">
    <property type="entry name" value="PROKAR_LIPOPROTEIN"/>
    <property type="match status" value="1"/>
</dbReference>